<dbReference type="InterPro" id="IPR011006">
    <property type="entry name" value="CheY-like_superfamily"/>
</dbReference>
<dbReference type="GO" id="GO:0032993">
    <property type="term" value="C:protein-DNA complex"/>
    <property type="evidence" value="ECO:0007669"/>
    <property type="project" value="TreeGrafter"/>
</dbReference>
<dbReference type="SMART" id="SM00448">
    <property type="entry name" value="REC"/>
    <property type="match status" value="1"/>
</dbReference>
<dbReference type="GO" id="GO:0006355">
    <property type="term" value="P:regulation of DNA-templated transcription"/>
    <property type="evidence" value="ECO:0007669"/>
    <property type="project" value="InterPro"/>
</dbReference>
<keyword evidence="1 8" id="KW-0597">Phosphoprotein</keyword>
<dbReference type="PROSITE" id="PS51755">
    <property type="entry name" value="OMPR_PHOB"/>
    <property type="match status" value="1"/>
</dbReference>
<keyword evidence="13" id="KW-1185">Reference proteome</keyword>
<dbReference type="SMART" id="SM00862">
    <property type="entry name" value="Trans_reg_C"/>
    <property type="match status" value="1"/>
</dbReference>
<dbReference type="InterPro" id="IPR039420">
    <property type="entry name" value="WalR-like"/>
</dbReference>
<name>A0A1V9DAG2_9GAMM</name>
<dbReference type="InterPro" id="IPR036388">
    <property type="entry name" value="WH-like_DNA-bd_sf"/>
</dbReference>
<dbReference type="SUPFAM" id="SSF52172">
    <property type="entry name" value="CheY-like"/>
    <property type="match status" value="1"/>
</dbReference>
<gene>
    <name evidence="12" type="ORF">B2J69_21575</name>
</gene>
<organism evidence="12 13">
    <name type="scientific">Pantoea latae</name>
    <dbReference type="NCBI Taxonomy" id="1964541"/>
    <lineage>
        <taxon>Bacteria</taxon>
        <taxon>Pseudomonadati</taxon>
        <taxon>Pseudomonadota</taxon>
        <taxon>Gammaproteobacteria</taxon>
        <taxon>Enterobacterales</taxon>
        <taxon>Erwiniaceae</taxon>
        <taxon>Pantoea</taxon>
    </lineage>
</organism>
<dbReference type="OrthoDB" id="165980at2"/>
<dbReference type="Gene3D" id="3.40.50.2300">
    <property type="match status" value="1"/>
</dbReference>
<evidence type="ECO:0000256" key="1">
    <source>
        <dbReference type="ARBA" id="ARBA00022553"/>
    </source>
</evidence>
<dbReference type="SUPFAM" id="SSF46894">
    <property type="entry name" value="C-terminal effector domain of the bipartite response regulators"/>
    <property type="match status" value="1"/>
</dbReference>
<keyword evidence="3" id="KW-0805">Transcription regulation</keyword>
<dbReference type="InterPro" id="IPR001789">
    <property type="entry name" value="Sig_transdc_resp-reg_receiver"/>
</dbReference>
<dbReference type="InterPro" id="IPR001867">
    <property type="entry name" value="OmpR/PhoB-type_DNA-bd"/>
</dbReference>
<keyword evidence="5" id="KW-0804">Transcription</keyword>
<evidence type="ECO:0000256" key="3">
    <source>
        <dbReference type="ARBA" id="ARBA00023015"/>
    </source>
</evidence>
<reference evidence="12 13" key="1">
    <citation type="submission" date="2017-02" db="EMBL/GenBank/DDBJ databases">
        <title>Whole genome shotgun sequence of Pantoea agglomerans strain AS1 isolated from a cycad, Zamia floridana in Central Florida, USA.</title>
        <authorList>
            <person name="Lata P."/>
            <person name="Govindarajan S."/>
            <person name="Qi F."/>
            <person name="Li J.-L."/>
            <person name="Maurya S.K."/>
            <person name="Sahoo M.K."/>
        </authorList>
    </citation>
    <scope>NUCLEOTIDE SEQUENCE [LARGE SCALE GENOMIC DNA]</scope>
    <source>
        <strain evidence="12 13">AS1</strain>
    </source>
</reference>
<evidence type="ECO:0000259" key="10">
    <source>
        <dbReference type="PROSITE" id="PS50110"/>
    </source>
</evidence>
<sequence>MTDASILIIEDDPDISCSLATFLRAKGYTPAVCESAESAHAWLRQNSAALILLDLMLPAESGLSFFQRLRATQNIPVIMVTALGDPVDSVVGLELGADDYVAKPFDLNVLLARIRAVLRRFHHLPSPTESAAGELVLKFSGFTFYPLRRYIRGPDNVRKTLTAGEADLLLVLCQNEKKVLSREDLIELTRGDASATSMRSVDLLVSRLRRKLISADVDEECIQTFRSNGYMFRPTVRSL</sequence>
<evidence type="ECO:0000256" key="5">
    <source>
        <dbReference type="ARBA" id="ARBA00023163"/>
    </source>
</evidence>
<feature type="modified residue" description="4-aspartylphosphate" evidence="8">
    <location>
        <position position="54"/>
    </location>
</feature>
<dbReference type="AlphaFoldDB" id="A0A1V9DAG2"/>
<feature type="domain" description="Response regulatory" evidence="10">
    <location>
        <begin position="5"/>
        <end position="118"/>
    </location>
</feature>
<evidence type="ECO:0000256" key="7">
    <source>
        <dbReference type="ARBA" id="ARBA00041745"/>
    </source>
</evidence>
<evidence type="ECO:0000313" key="13">
    <source>
        <dbReference type="Proteomes" id="UP000192769"/>
    </source>
</evidence>
<accession>A0A1V9DAG2</accession>
<dbReference type="EMBL" id="MWUE01000033">
    <property type="protein sequence ID" value="OQP30819.1"/>
    <property type="molecule type" value="Genomic_DNA"/>
</dbReference>
<dbReference type="GO" id="GO:0000156">
    <property type="term" value="F:phosphorelay response regulator activity"/>
    <property type="evidence" value="ECO:0007669"/>
    <property type="project" value="TreeGrafter"/>
</dbReference>
<keyword evidence="4 9" id="KW-0238">DNA-binding</keyword>
<keyword evidence="2" id="KW-0902">Two-component regulatory system</keyword>
<comment type="caution">
    <text evidence="12">The sequence shown here is derived from an EMBL/GenBank/DDBJ whole genome shotgun (WGS) entry which is preliminary data.</text>
</comment>
<proteinExistence type="predicted"/>
<dbReference type="Pfam" id="PF00072">
    <property type="entry name" value="Response_reg"/>
    <property type="match status" value="1"/>
</dbReference>
<dbReference type="Gene3D" id="1.10.10.10">
    <property type="entry name" value="Winged helix-like DNA-binding domain superfamily/Winged helix DNA-binding domain"/>
    <property type="match status" value="1"/>
</dbReference>
<dbReference type="PANTHER" id="PTHR48111:SF4">
    <property type="entry name" value="DNA-BINDING DUAL TRANSCRIPTIONAL REGULATOR OMPR"/>
    <property type="match status" value="1"/>
</dbReference>
<dbReference type="Proteomes" id="UP000192769">
    <property type="component" value="Unassembled WGS sequence"/>
</dbReference>
<feature type="domain" description="OmpR/PhoB-type" evidence="11">
    <location>
        <begin position="134"/>
        <end position="234"/>
    </location>
</feature>
<dbReference type="GO" id="GO:0005829">
    <property type="term" value="C:cytosol"/>
    <property type="evidence" value="ECO:0007669"/>
    <property type="project" value="TreeGrafter"/>
</dbReference>
<dbReference type="Pfam" id="PF00486">
    <property type="entry name" value="Trans_reg_C"/>
    <property type="match status" value="1"/>
</dbReference>
<evidence type="ECO:0000256" key="9">
    <source>
        <dbReference type="PROSITE-ProRule" id="PRU01091"/>
    </source>
</evidence>
<dbReference type="GO" id="GO:0000976">
    <property type="term" value="F:transcription cis-regulatory region binding"/>
    <property type="evidence" value="ECO:0007669"/>
    <property type="project" value="TreeGrafter"/>
</dbReference>
<evidence type="ECO:0000313" key="12">
    <source>
        <dbReference type="EMBL" id="OQP30819.1"/>
    </source>
</evidence>
<dbReference type="CDD" id="cd00383">
    <property type="entry name" value="trans_reg_C"/>
    <property type="match status" value="1"/>
</dbReference>
<evidence type="ECO:0000256" key="8">
    <source>
        <dbReference type="PROSITE-ProRule" id="PRU00169"/>
    </source>
</evidence>
<dbReference type="PANTHER" id="PTHR48111">
    <property type="entry name" value="REGULATOR OF RPOS"/>
    <property type="match status" value="1"/>
</dbReference>
<feature type="DNA-binding region" description="OmpR/PhoB-type" evidence="9">
    <location>
        <begin position="134"/>
        <end position="234"/>
    </location>
</feature>
<evidence type="ECO:0000256" key="2">
    <source>
        <dbReference type="ARBA" id="ARBA00023012"/>
    </source>
</evidence>
<evidence type="ECO:0000256" key="6">
    <source>
        <dbReference type="ARBA" id="ARBA00040496"/>
    </source>
</evidence>
<dbReference type="InterPro" id="IPR016032">
    <property type="entry name" value="Sig_transdc_resp-reg_C-effctor"/>
</dbReference>
<dbReference type="RefSeq" id="WP_081142215.1">
    <property type="nucleotide sequence ID" value="NZ_MWUE01000033.1"/>
</dbReference>
<protein>
    <recommendedName>
        <fullName evidence="6">DNA-binding dual transcriptional regulator OmpR</fullName>
    </recommendedName>
    <alternativeName>
        <fullName evidence="7">Transcriptional regulatory protein OmpR</fullName>
    </alternativeName>
</protein>
<evidence type="ECO:0000256" key="4">
    <source>
        <dbReference type="ARBA" id="ARBA00023125"/>
    </source>
</evidence>
<dbReference type="Gene3D" id="6.10.250.690">
    <property type="match status" value="1"/>
</dbReference>
<evidence type="ECO:0000259" key="11">
    <source>
        <dbReference type="PROSITE" id="PS51755"/>
    </source>
</evidence>
<dbReference type="PROSITE" id="PS50110">
    <property type="entry name" value="RESPONSE_REGULATORY"/>
    <property type="match status" value="1"/>
</dbReference>